<sequence length="349" mass="40183">MSKKGTSKKSSKTDPPRGSHMVDGYLVHTDTRQRLFYYVCVYTVFRKTLEAGEQLGPEEAIAVMKKHIRKKVARCVCFMLEDRLIFEKHKPKEKEPFRSWIAYEEIQDINRSPKKGEVFVLSIITSPEDHRYYEVYRCSKKDEAAQIEYYIQTALQDPGYRIRSGTPIDIVTVPECQERRRTIEGFCLDDVPEEDTPNEEEVKGGQYHSGVDGLKNGSITNHMYVDANMWPSDKAYVTSEVSLPVTAQNEMHSSGHTAPPTLFISRESSLQRGMFPMCHSFLLENGPISVASPEFSNLRSVCELEDVTFVDVNSFSNDRGPIYLYSKRKPRWKKTEDQQMYVGYFCSQK</sequence>
<organism evidence="3 4">
    <name type="scientific">Opisthorchis felineus</name>
    <dbReference type="NCBI Taxonomy" id="147828"/>
    <lineage>
        <taxon>Eukaryota</taxon>
        <taxon>Metazoa</taxon>
        <taxon>Spiralia</taxon>
        <taxon>Lophotrochozoa</taxon>
        <taxon>Platyhelminthes</taxon>
        <taxon>Trematoda</taxon>
        <taxon>Digenea</taxon>
        <taxon>Opisthorchiida</taxon>
        <taxon>Opisthorchiata</taxon>
        <taxon>Opisthorchiidae</taxon>
        <taxon>Opisthorchis</taxon>
    </lineage>
</organism>
<feature type="domain" description="Trematode PH-like" evidence="2">
    <location>
        <begin position="31"/>
        <end position="160"/>
    </location>
</feature>
<feature type="compositionally biased region" description="Basic residues" evidence="1">
    <location>
        <begin position="1"/>
        <end position="10"/>
    </location>
</feature>
<protein>
    <recommendedName>
        <fullName evidence="2">Trematode PH-like domain-containing protein</fullName>
    </recommendedName>
</protein>
<proteinExistence type="predicted"/>
<name>A0A4S2LH62_OPIFE</name>
<feature type="region of interest" description="Disordered" evidence="1">
    <location>
        <begin position="1"/>
        <end position="21"/>
    </location>
</feature>
<evidence type="ECO:0000256" key="1">
    <source>
        <dbReference type="SAM" id="MobiDB-lite"/>
    </source>
</evidence>
<feature type="compositionally biased region" description="Acidic residues" evidence="1">
    <location>
        <begin position="190"/>
        <end position="199"/>
    </location>
</feature>
<evidence type="ECO:0000313" key="3">
    <source>
        <dbReference type="EMBL" id="TGZ62922.1"/>
    </source>
</evidence>
<feature type="region of interest" description="Disordered" evidence="1">
    <location>
        <begin position="189"/>
        <end position="209"/>
    </location>
</feature>
<dbReference type="OrthoDB" id="6252128at2759"/>
<dbReference type="EMBL" id="SJOL01007351">
    <property type="protein sequence ID" value="TGZ62922.1"/>
    <property type="molecule type" value="Genomic_DNA"/>
</dbReference>
<dbReference type="Proteomes" id="UP000308267">
    <property type="component" value="Unassembled WGS sequence"/>
</dbReference>
<evidence type="ECO:0000259" key="2">
    <source>
        <dbReference type="Pfam" id="PF25356"/>
    </source>
</evidence>
<accession>A0A4S2LH62</accession>
<dbReference type="AlphaFoldDB" id="A0A4S2LH62"/>
<reference evidence="3 4" key="1">
    <citation type="journal article" date="2019" name="BMC Genomics">
        <title>New insights from Opisthorchis felineus genome: update on genomics of the epidemiologically important liver flukes.</title>
        <authorList>
            <person name="Ershov N.I."/>
            <person name="Mordvinov V.A."/>
            <person name="Prokhortchouk E.B."/>
            <person name="Pakharukova M.Y."/>
            <person name="Gunbin K.V."/>
            <person name="Ustyantsev K."/>
            <person name="Genaev M.A."/>
            <person name="Blinov A.G."/>
            <person name="Mazur A."/>
            <person name="Boulygina E."/>
            <person name="Tsygankova S."/>
            <person name="Khrameeva E."/>
            <person name="Chekanov N."/>
            <person name="Fan G."/>
            <person name="Xiao A."/>
            <person name="Zhang H."/>
            <person name="Xu X."/>
            <person name="Yang H."/>
            <person name="Solovyev V."/>
            <person name="Lee S.M."/>
            <person name="Liu X."/>
            <person name="Afonnikov D.A."/>
            <person name="Skryabin K.G."/>
        </authorList>
    </citation>
    <scope>NUCLEOTIDE SEQUENCE [LARGE SCALE GENOMIC DNA]</scope>
    <source>
        <strain evidence="3">AK-0245</strain>
        <tissue evidence="3">Whole organism</tissue>
    </source>
</reference>
<gene>
    <name evidence="3" type="ORF">CRM22_007176</name>
</gene>
<comment type="caution">
    <text evidence="3">The sequence shown here is derived from an EMBL/GenBank/DDBJ whole genome shotgun (WGS) entry which is preliminary data.</text>
</comment>
<dbReference type="Pfam" id="PF25356">
    <property type="entry name" value="PH_trem"/>
    <property type="match status" value="1"/>
</dbReference>
<keyword evidence="4" id="KW-1185">Reference proteome</keyword>
<dbReference type="InterPro" id="IPR057376">
    <property type="entry name" value="PH_trem"/>
</dbReference>
<evidence type="ECO:0000313" key="4">
    <source>
        <dbReference type="Proteomes" id="UP000308267"/>
    </source>
</evidence>